<evidence type="ECO:0000313" key="2">
    <source>
        <dbReference type="EMBL" id="EEF22403.1"/>
    </source>
</evidence>
<gene>
    <name evidence="2" type="ORF">RCOM_2016300</name>
</gene>
<dbReference type="Proteomes" id="UP000008311">
    <property type="component" value="Unassembled WGS sequence"/>
</dbReference>
<keyword evidence="3" id="KW-1185">Reference proteome</keyword>
<protein>
    <submittedName>
        <fullName evidence="2">Uncharacterized protein</fullName>
    </submittedName>
</protein>
<dbReference type="EMBL" id="EQ994152">
    <property type="protein sequence ID" value="EEF22403.1"/>
    <property type="molecule type" value="Genomic_DNA"/>
</dbReference>
<dbReference type="AlphaFoldDB" id="B9TP12"/>
<proteinExistence type="predicted"/>
<name>B9TP12_RICCO</name>
<sequence length="113" mass="12300">MVQIGRRLRQATKPTGPPKTPGPYPVGRRALFGELDERSQVSLTRAIDNHFVIAHTAHTTFRECRVGARVRVTGCPRPAGGGVGFAHRDIGEEHEASFVVARAAVPEAHRVVE</sequence>
<feature type="compositionally biased region" description="Pro residues" evidence="1">
    <location>
        <begin position="15"/>
        <end position="24"/>
    </location>
</feature>
<accession>B9TP12</accession>
<reference evidence="3" key="1">
    <citation type="journal article" date="2010" name="Nat. Biotechnol.">
        <title>Draft genome sequence of the oilseed species Ricinus communis.</title>
        <authorList>
            <person name="Chan A.P."/>
            <person name="Crabtree J."/>
            <person name="Zhao Q."/>
            <person name="Lorenzi H."/>
            <person name="Orvis J."/>
            <person name="Puiu D."/>
            <person name="Melake-Berhan A."/>
            <person name="Jones K.M."/>
            <person name="Redman J."/>
            <person name="Chen G."/>
            <person name="Cahoon E.B."/>
            <person name="Gedil M."/>
            <person name="Stanke M."/>
            <person name="Haas B.J."/>
            <person name="Wortman J.R."/>
            <person name="Fraser-Liggett C.M."/>
            <person name="Ravel J."/>
            <person name="Rabinowicz P.D."/>
        </authorList>
    </citation>
    <scope>NUCLEOTIDE SEQUENCE [LARGE SCALE GENOMIC DNA]</scope>
    <source>
        <strain evidence="3">cv. Hale</strain>
    </source>
</reference>
<evidence type="ECO:0000313" key="3">
    <source>
        <dbReference type="Proteomes" id="UP000008311"/>
    </source>
</evidence>
<dbReference type="InParanoid" id="B9TP12"/>
<feature type="region of interest" description="Disordered" evidence="1">
    <location>
        <begin position="1"/>
        <end position="25"/>
    </location>
</feature>
<evidence type="ECO:0000256" key="1">
    <source>
        <dbReference type="SAM" id="MobiDB-lite"/>
    </source>
</evidence>
<organism evidence="2 3">
    <name type="scientific">Ricinus communis</name>
    <name type="common">Castor bean</name>
    <dbReference type="NCBI Taxonomy" id="3988"/>
    <lineage>
        <taxon>Eukaryota</taxon>
        <taxon>Viridiplantae</taxon>
        <taxon>Streptophyta</taxon>
        <taxon>Embryophyta</taxon>
        <taxon>Tracheophyta</taxon>
        <taxon>Spermatophyta</taxon>
        <taxon>Magnoliopsida</taxon>
        <taxon>eudicotyledons</taxon>
        <taxon>Gunneridae</taxon>
        <taxon>Pentapetalae</taxon>
        <taxon>rosids</taxon>
        <taxon>fabids</taxon>
        <taxon>Malpighiales</taxon>
        <taxon>Euphorbiaceae</taxon>
        <taxon>Acalyphoideae</taxon>
        <taxon>Acalypheae</taxon>
        <taxon>Ricinus</taxon>
    </lineage>
</organism>
<feature type="compositionally biased region" description="Basic residues" evidence="1">
    <location>
        <begin position="1"/>
        <end position="10"/>
    </location>
</feature>